<dbReference type="InterPro" id="IPR036047">
    <property type="entry name" value="F-box-like_dom_sf"/>
</dbReference>
<proteinExistence type="predicted"/>
<feature type="domain" description="F-box" evidence="2">
    <location>
        <begin position="12"/>
        <end position="54"/>
    </location>
</feature>
<reference evidence="3" key="1">
    <citation type="submission" date="2019-05" db="EMBL/GenBank/DDBJ databases">
        <title>The de novo reference genome and transcriptome assemblies of the wild tomato species Solanum chilense.</title>
        <authorList>
            <person name="Stam R."/>
            <person name="Nosenko T."/>
            <person name="Hoerger A.C."/>
            <person name="Stephan W."/>
            <person name="Seidel M.A."/>
            <person name="Kuhn J.M.M."/>
            <person name="Haberer G."/>
            <person name="Tellier A."/>
        </authorList>
    </citation>
    <scope>NUCLEOTIDE SEQUENCE</scope>
    <source>
        <tissue evidence="3">Mature leaves</tissue>
    </source>
</reference>
<organism evidence="3">
    <name type="scientific">Solanum chilense</name>
    <name type="common">Tomato</name>
    <name type="synonym">Lycopersicon chilense</name>
    <dbReference type="NCBI Taxonomy" id="4083"/>
    <lineage>
        <taxon>Eukaryota</taxon>
        <taxon>Viridiplantae</taxon>
        <taxon>Streptophyta</taxon>
        <taxon>Embryophyta</taxon>
        <taxon>Tracheophyta</taxon>
        <taxon>Spermatophyta</taxon>
        <taxon>Magnoliopsida</taxon>
        <taxon>eudicotyledons</taxon>
        <taxon>Gunneridae</taxon>
        <taxon>Pentapetalae</taxon>
        <taxon>asterids</taxon>
        <taxon>lamiids</taxon>
        <taxon>Solanales</taxon>
        <taxon>Solanaceae</taxon>
        <taxon>Solanoideae</taxon>
        <taxon>Solaneae</taxon>
        <taxon>Solanum</taxon>
        <taxon>Solanum subgen. Lycopersicon</taxon>
    </lineage>
</organism>
<name>A0A6N2B4U0_SOLCI</name>
<dbReference type="InterPro" id="IPR056592">
    <property type="entry name" value="Beta-prop_At3g26010-like"/>
</dbReference>
<evidence type="ECO:0000256" key="1">
    <source>
        <dbReference type="SAM" id="Phobius"/>
    </source>
</evidence>
<dbReference type="SUPFAM" id="SSF81383">
    <property type="entry name" value="F-box domain"/>
    <property type="match status" value="1"/>
</dbReference>
<protein>
    <recommendedName>
        <fullName evidence="2">F-box domain-containing protein</fullName>
    </recommendedName>
</protein>
<comment type="caution">
    <text evidence="3">The sequence shown here is derived from an EMBL/GenBank/DDBJ whole genome shotgun (WGS) entry which is preliminary data.</text>
</comment>
<dbReference type="Pfam" id="PF24750">
    <property type="entry name" value="b-prop_At3g26010-like"/>
    <property type="match status" value="1"/>
</dbReference>
<keyword evidence="1" id="KW-0812">Transmembrane</keyword>
<accession>A0A6N2B4U0</accession>
<dbReference type="InterPro" id="IPR001810">
    <property type="entry name" value="F-box_dom"/>
</dbReference>
<keyword evidence="1" id="KW-0472">Membrane</keyword>
<dbReference type="Pfam" id="PF00646">
    <property type="entry name" value="F-box"/>
    <property type="match status" value="1"/>
</dbReference>
<dbReference type="PANTHER" id="PTHR35546">
    <property type="entry name" value="F-BOX PROTEIN INTERACTION DOMAIN PROTEIN-RELATED"/>
    <property type="match status" value="1"/>
</dbReference>
<gene>
    <name evidence="3" type="ORF">EJD97_017746</name>
</gene>
<dbReference type="SMART" id="SM00256">
    <property type="entry name" value="FBOX"/>
    <property type="match status" value="1"/>
</dbReference>
<evidence type="ECO:0000313" key="3">
    <source>
        <dbReference type="EMBL" id="TMW89028.1"/>
    </source>
</evidence>
<feature type="transmembrane region" description="Helical" evidence="1">
    <location>
        <begin position="269"/>
        <end position="287"/>
    </location>
</feature>
<dbReference type="InterPro" id="IPR055290">
    <property type="entry name" value="At3g26010-like"/>
</dbReference>
<dbReference type="PANTHER" id="PTHR35546:SF101">
    <property type="entry name" value="F-BOX DOMAIN-CONTAINING PROTEIN"/>
    <property type="match status" value="1"/>
</dbReference>
<sequence>MNRVSKMRKYEICEDIMIKILDYLPSKYLLKFKCVSKTWEKYITDCRSRRWNQKPHLVGFFCQHSFIKNSDLRFCLLDHSLINGTFNDSLHNFFHRDAHVVASSNGFVLCKVKKIHYYVYNPATRHFLVLPKTQISMEDYDNIQPLIGFICNEDNPDKKDDDSISFTIVRYAIPNTPPELHFVVTIESFSSETFVWTANKIILDVPLILCPCTIMISPSASVIDGVFCWYDDSSQITVYDSINKSFWAMKLPQHTEIGCGYLGSSDGGLYFALNIVYKAIVIVWYLASDIRNRDPSWIKKYERNVGRSILQCPDNDFKVEGKFYMIDYMVIHPTIPHIFYLGFRLNIISYDFEMDVVQFVSIFSGRSRLYKFFPFEWYQWPRRLE</sequence>
<dbReference type="AlphaFoldDB" id="A0A6N2B4U0"/>
<keyword evidence="1" id="KW-1133">Transmembrane helix</keyword>
<evidence type="ECO:0000259" key="2">
    <source>
        <dbReference type="SMART" id="SM00256"/>
    </source>
</evidence>
<dbReference type="EMBL" id="RXGB01004743">
    <property type="protein sequence ID" value="TMW89028.1"/>
    <property type="molecule type" value="Genomic_DNA"/>
</dbReference>